<keyword evidence="3" id="KW-1185">Reference proteome</keyword>
<dbReference type="SUPFAM" id="SSF48726">
    <property type="entry name" value="Immunoglobulin"/>
    <property type="match status" value="1"/>
</dbReference>
<evidence type="ECO:0000313" key="3">
    <source>
        <dbReference type="Proteomes" id="UP001187315"/>
    </source>
</evidence>
<organism evidence="2 3">
    <name type="scientific">Tachysurus vachellii</name>
    <name type="common">Darkbarbel catfish</name>
    <name type="synonym">Pelteobagrus vachellii</name>
    <dbReference type="NCBI Taxonomy" id="175792"/>
    <lineage>
        <taxon>Eukaryota</taxon>
        <taxon>Metazoa</taxon>
        <taxon>Chordata</taxon>
        <taxon>Craniata</taxon>
        <taxon>Vertebrata</taxon>
        <taxon>Euteleostomi</taxon>
        <taxon>Actinopterygii</taxon>
        <taxon>Neopterygii</taxon>
        <taxon>Teleostei</taxon>
        <taxon>Ostariophysi</taxon>
        <taxon>Siluriformes</taxon>
        <taxon>Bagridae</taxon>
        <taxon>Tachysurus</taxon>
    </lineage>
</organism>
<dbReference type="AlphaFoldDB" id="A0AA88SSE7"/>
<comment type="caution">
    <text evidence="2">The sequence shown here is derived from an EMBL/GenBank/DDBJ whole genome shotgun (WGS) entry which is preliminary data.</text>
</comment>
<dbReference type="InterPro" id="IPR013783">
    <property type="entry name" value="Ig-like_fold"/>
</dbReference>
<reference evidence="2" key="1">
    <citation type="submission" date="2023-08" db="EMBL/GenBank/DDBJ databases">
        <title>Pelteobagrus vachellii genome.</title>
        <authorList>
            <person name="Liu H."/>
        </authorList>
    </citation>
    <scope>NUCLEOTIDE SEQUENCE</scope>
    <source>
        <strain evidence="2">PRFRI_2022a</strain>
        <tissue evidence="2">Muscle</tissue>
    </source>
</reference>
<name>A0AA88SSE7_TACVA</name>
<protein>
    <recommendedName>
        <fullName evidence="1">Ig-like domain-containing protein</fullName>
    </recommendedName>
</protein>
<sequence>MQEVPPLSHVPSTFKCQQLIQVQQEPEDLVLSPGSSLKVSCSIKGTSNPDLFWYRWNETAGFILVFTSRGAGMMDPTSYGQFKSKRPKDLQMILESDGVNESDGSAVCTMAIDFLRAGHTSPPGTRESDSFLWIITENFLLYNCTMDFKYIHAAHTGQTGHNGPGTLQRIIAKGLLFCNRHK</sequence>
<dbReference type="PROSITE" id="PS50835">
    <property type="entry name" value="IG_LIKE"/>
    <property type="match status" value="1"/>
</dbReference>
<dbReference type="InterPro" id="IPR007110">
    <property type="entry name" value="Ig-like_dom"/>
</dbReference>
<dbReference type="InterPro" id="IPR036179">
    <property type="entry name" value="Ig-like_dom_sf"/>
</dbReference>
<dbReference type="Gene3D" id="2.60.40.10">
    <property type="entry name" value="Immunoglobulins"/>
    <property type="match status" value="1"/>
</dbReference>
<gene>
    <name evidence="2" type="ORF">Q7C36_011863</name>
</gene>
<evidence type="ECO:0000313" key="2">
    <source>
        <dbReference type="EMBL" id="KAK2843648.1"/>
    </source>
</evidence>
<dbReference type="EMBL" id="JAVHJS010000011">
    <property type="protein sequence ID" value="KAK2843648.1"/>
    <property type="molecule type" value="Genomic_DNA"/>
</dbReference>
<evidence type="ECO:0000259" key="1">
    <source>
        <dbReference type="PROSITE" id="PS50835"/>
    </source>
</evidence>
<feature type="domain" description="Ig-like" evidence="1">
    <location>
        <begin position="5"/>
        <end position="55"/>
    </location>
</feature>
<accession>A0AA88SSE7</accession>
<dbReference type="Proteomes" id="UP001187315">
    <property type="component" value="Unassembled WGS sequence"/>
</dbReference>
<proteinExistence type="predicted"/>